<evidence type="ECO:0000313" key="3">
    <source>
        <dbReference type="Proteomes" id="UP001177023"/>
    </source>
</evidence>
<feature type="non-terminal residue" evidence="2">
    <location>
        <position position="240"/>
    </location>
</feature>
<organism evidence="2 3">
    <name type="scientific">Mesorhabditis spiculigera</name>
    <dbReference type="NCBI Taxonomy" id="96644"/>
    <lineage>
        <taxon>Eukaryota</taxon>
        <taxon>Metazoa</taxon>
        <taxon>Ecdysozoa</taxon>
        <taxon>Nematoda</taxon>
        <taxon>Chromadorea</taxon>
        <taxon>Rhabditida</taxon>
        <taxon>Rhabditina</taxon>
        <taxon>Rhabditomorpha</taxon>
        <taxon>Rhabditoidea</taxon>
        <taxon>Rhabditidae</taxon>
        <taxon>Mesorhabditinae</taxon>
        <taxon>Mesorhabditis</taxon>
    </lineage>
</organism>
<reference evidence="2" key="1">
    <citation type="submission" date="2023-06" db="EMBL/GenBank/DDBJ databases">
        <authorList>
            <person name="Delattre M."/>
        </authorList>
    </citation>
    <scope>NUCLEOTIDE SEQUENCE</scope>
    <source>
        <strain evidence="2">AF72</strain>
    </source>
</reference>
<comment type="caution">
    <text evidence="2">The sequence shown here is derived from an EMBL/GenBank/DDBJ whole genome shotgun (WGS) entry which is preliminary data.</text>
</comment>
<keyword evidence="3" id="KW-1185">Reference proteome</keyword>
<accession>A0AA36DBU3</accession>
<dbReference type="Proteomes" id="UP001177023">
    <property type="component" value="Unassembled WGS sequence"/>
</dbReference>
<dbReference type="AlphaFoldDB" id="A0AA36DBU3"/>
<sequence length="240" mass="26660">MNRISTIVDGIDLIVGVEPGDRDGGGVLAKETRGKSDAKGRSKISWDPTVDEIKKEPVLKQQYSTKLATTAPVTTALPEQSTSRAKAPSPCEFDEDLLRNLMMAATIEQLESALNMRGYKPSLNENTKKSAVPAKVVEPASKMSTIEIATKHRIDYSETYAPPTRGRQPQVQDAGLPADSGPEVVEAEEEEPVEAPKKRRPFDFTKEELEQVAGYRFATMEDAKIWMNKHLIVNNHPNWW</sequence>
<evidence type="ECO:0000256" key="1">
    <source>
        <dbReference type="SAM" id="MobiDB-lite"/>
    </source>
</evidence>
<name>A0AA36DBU3_9BILA</name>
<feature type="region of interest" description="Disordered" evidence="1">
    <location>
        <begin position="159"/>
        <end position="202"/>
    </location>
</feature>
<evidence type="ECO:0000313" key="2">
    <source>
        <dbReference type="EMBL" id="CAJ0583495.1"/>
    </source>
</evidence>
<proteinExistence type="predicted"/>
<feature type="compositionally biased region" description="Basic and acidic residues" evidence="1">
    <location>
        <begin position="22"/>
        <end position="40"/>
    </location>
</feature>
<dbReference type="EMBL" id="CATQJA010002665">
    <property type="protein sequence ID" value="CAJ0583495.1"/>
    <property type="molecule type" value="Genomic_DNA"/>
</dbReference>
<protein>
    <submittedName>
        <fullName evidence="2">Uncharacterized protein</fullName>
    </submittedName>
</protein>
<gene>
    <name evidence="2" type="ORF">MSPICULIGERA_LOCUS21573</name>
</gene>
<feature type="region of interest" description="Disordered" evidence="1">
    <location>
        <begin position="22"/>
        <end position="43"/>
    </location>
</feature>